<dbReference type="OrthoDB" id="287587at2"/>
<keyword evidence="8" id="KW-1185">Reference proteome</keyword>
<keyword evidence="5" id="KW-0175">Coiled coil</keyword>
<dbReference type="RefSeq" id="WP_091195841.1">
    <property type="nucleotide sequence ID" value="NZ_FOVE01000015.1"/>
</dbReference>
<accession>A0A1I5BA71</accession>
<dbReference type="STRING" id="83765.SAMN05660284_02117"/>
<dbReference type="GO" id="GO:0051087">
    <property type="term" value="F:protein-folding chaperone binding"/>
    <property type="evidence" value="ECO:0007669"/>
    <property type="project" value="InterPro"/>
</dbReference>
<dbReference type="InterPro" id="IPR004640">
    <property type="entry name" value="HscB"/>
</dbReference>
<dbReference type="HAMAP" id="MF_00682">
    <property type="entry name" value="HscB"/>
    <property type="match status" value="1"/>
</dbReference>
<dbReference type="InterPro" id="IPR036869">
    <property type="entry name" value="J_dom_sf"/>
</dbReference>
<evidence type="ECO:0000313" key="7">
    <source>
        <dbReference type="EMBL" id="SFN71586.1"/>
    </source>
</evidence>
<dbReference type="NCBIfam" id="TIGR00714">
    <property type="entry name" value="hscB"/>
    <property type="match status" value="1"/>
</dbReference>
<dbReference type="SMART" id="SM00271">
    <property type="entry name" value="DnaJ"/>
    <property type="match status" value="1"/>
</dbReference>
<evidence type="ECO:0000256" key="3">
    <source>
        <dbReference type="ARBA" id="ARBA00025596"/>
    </source>
</evidence>
<protein>
    <recommendedName>
        <fullName evidence="4">Co-chaperone protein HscB homolog</fullName>
    </recommendedName>
</protein>
<evidence type="ECO:0000256" key="5">
    <source>
        <dbReference type="SAM" id="Coils"/>
    </source>
</evidence>
<dbReference type="PANTHER" id="PTHR14021:SF15">
    <property type="entry name" value="IRON-SULFUR CLUSTER CO-CHAPERONE PROTEIN HSCB"/>
    <property type="match status" value="1"/>
</dbReference>
<dbReference type="GO" id="GO:0044571">
    <property type="term" value="P:[2Fe-2S] cluster assembly"/>
    <property type="evidence" value="ECO:0007669"/>
    <property type="project" value="InterPro"/>
</dbReference>
<dbReference type="PANTHER" id="PTHR14021">
    <property type="entry name" value="IRON-SULFUR CLUSTER CO-CHAPERONE PROTEIN HSCB"/>
    <property type="match status" value="1"/>
</dbReference>
<reference evidence="8" key="1">
    <citation type="submission" date="2016-10" db="EMBL/GenBank/DDBJ databases">
        <authorList>
            <person name="Varghese N."/>
            <person name="Submissions S."/>
        </authorList>
    </citation>
    <scope>NUCLEOTIDE SEQUENCE [LARGE SCALE GENOMIC DNA]</scope>
    <source>
        <strain evidence="8">DSM 6150</strain>
    </source>
</reference>
<comment type="function">
    <text evidence="3 4">Co-chaperone involved in the maturation of iron-sulfur cluster-containing proteins. Seems to help targeting proteins to be folded toward HscA.</text>
</comment>
<evidence type="ECO:0000256" key="2">
    <source>
        <dbReference type="ARBA" id="ARBA00023186"/>
    </source>
</evidence>
<dbReference type="GO" id="GO:0051259">
    <property type="term" value="P:protein complex oligomerization"/>
    <property type="evidence" value="ECO:0007669"/>
    <property type="project" value="InterPro"/>
</dbReference>
<dbReference type="Gene3D" id="1.10.287.110">
    <property type="entry name" value="DnaJ domain"/>
    <property type="match status" value="1"/>
</dbReference>
<dbReference type="Pfam" id="PF00226">
    <property type="entry name" value="DnaJ"/>
    <property type="match status" value="1"/>
</dbReference>
<dbReference type="NCBIfam" id="NF002935">
    <property type="entry name" value="PRK03578.1"/>
    <property type="match status" value="1"/>
</dbReference>
<dbReference type="GO" id="GO:1990230">
    <property type="term" value="C:iron-sulfur cluster transfer complex"/>
    <property type="evidence" value="ECO:0007669"/>
    <property type="project" value="TreeGrafter"/>
</dbReference>
<feature type="domain" description="J" evidence="6">
    <location>
        <begin position="7"/>
        <end position="79"/>
    </location>
</feature>
<comment type="subunit">
    <text evidence="4">Interacts with HscA and stimulates its ATPase activity.</text>
</comment>
<evidence type="ECO:0000313" key="8">
    <source>
        <dbReference type="Proteomes" id="UP000242869"/>
    </source>
</evidence>
<dbReference type="AlphaFoldDB" id="A0A1I5BA71"/>
<evidence type="ECO:0000259" key="6">
    <source>
        <dbReference type="PROSITE" id="PS50076"/>
    </source>
</evidence>
<dbReference type="PROSITE" id="PS50076">
    <property type="entry name" value="DNAJ_2"/>
    <property type="match status" value="1"/>
</dbReference>
<evidence type="ECO:0000256" key="1">
    <source>
        <dbReference type="ARBA" id="ARBA00010476"/>
    </source>
</evidence>
<name>A0A1I5BA71_9NEIS</name>
<dbReference type="InterPro" id="IPR009073">
    <property type="entry name" value="HscB_oligo_C"/>
</dbReference>
<dbReference type="CDD" id="cd06257">
    <property type="entry name" value="DnaJ"/>
    <property type="match status" value="1"/>
</dbReference>
<organism evidence="7 8">
    <name type="scientific">Formivibrio citricus</name>
    <dbReference type="NCBI Taxonomy" id="83765"/>
    <lineage>
        <taxon>Bacteria</taxon>
        <taxon>Pseudomonadati</taxon>
        <taxon>Pseudomonadota</taxon>
        <taxon>Betaproteobacteria</taxon>
        <taxon>Neisseriales</taxon>
        <taxon>Chitinibacteraceae</taxon>
        <taxon>Formivibrio</taxon>
    </lineage>
</organism>
<dbReference type="EMBL" id="FOVE01000015">
    <property type="protein sequence ID" value="SFN71586.1"/>
    <property type="molecule type" value="Genomic_DNA"/>
</dbReference>
<proteinExistence type="inferred from homology"/>
<sequence>MIDFTQNHFALFGLPETFAQDARTLESRYRALVSECHPDRTAAGDETSKRLALQASTQVNEAWHTLKSPLARARYLLQLRGVDTQEHTNTAMPMDFLMNQMQWREAIEDAEIHKNIERLENLNSELRAEIEAHESNLGALIDTEHDYPEAALAVRKLRFLEKLEEDIGHAIEKLLF</sequence>
<feature type="coiled-coil region" evidence="5">
    <location>
        <begin position="109"/>
        <end position="143"/>
    </location>
</feature>
<dbReference type="InterPro" id="IPR001623">
    <property type="entry name" value="DnaJ_domain"/>
</dbReference>
<dbReference type="GO" id="GO:0006457">
    <property type="term" value="P:protein folding"/>
    <property type="evidence" value="ECO:0007669"/>
    <property type="project" value="UniProtKB-UniRule"/>
</dbReference>
<dbReference type="Pfam" id="PF07743">
    <property type="entry name" value="HSCB_C"/>
    <property type="match status" value="1"/>
</dbReference>
<dbReference type="GO" id="GO:0001671">
    <property type="term" value="F:ATPase activator activity"/>
    <property type="evidence" value="ECO:0007669"/>
    <property type="project" value="InterPro"/>
</dbReference>
<dbReference type="Gene3D" id="1.20.1280.20">
    <property type="entry name" value="HscB, C-terminal domain"/>
    <property type="match status" value="1"/>
</dbReference>
<comment type="similarity">
    <text evidence="1 4">Belongs to the HscB family.</text>
</comment>
<dbReference type="InterPro" id="IPR036386">
    <property type="entry name" value="HscB_C_sf"/>
</dbReference>
<dbReference type="Proteomes" id="UP000242869">
    <property type="component" value="Unassembled WGS sequence"/>
</dbReference>
<gene>
    <name evidence="4" type="primary">hscB</name>
    <name evidence="7" type="ORF">SAMN05660284_02117</name>
</gene>
<dbReference type="SUPFAM" id="SSF47144">
    <property type="entry name" value="HSC20 (HSCB), C-terminal oligomerisation domain"/>
    <property type="match status" value="1"/>
</dbReference>
<evidence type="ECO:0000256" key="4">
    <source>
        <dbReference type="HAMAP-Rule" id="MF_00682"/>
    </source>
</evidence>
<keyword evidence="2 4" id="KW-0143">Chaperone</keyword>
<dbReference type="SUPFAM" id="SSF46565">
    <property type="entry name" value="Chaperone J-domain"/>
    <property type="match status" value="1"/>
</dbReference>